<protein>
    <submittedName>
        <fullName evidence="3">Uncharacterized protein</fullName>
    </submittedName>
</protein>
<sequence length="82" mass="9731">MIRAALFTAFFSSALFSLQADDNFCRKCQVLREYHEKNPSKYKYYDDYLKDLEEKGEDAVSPRLEEMPEEVRRIVDPDKKSD</sequence>
<dbReference type="Proteomes" id="UP000001505">
    <property type="component" value="Chromosome"/>
</dbReference>
<dbReference type="RefSeq" id="WP_013182806.1">
    <property type="nucleotide sequence ID" value="NC_014225.1"/>
</dbReference>
<gene>
    <name evidence="3" type="ordered locus">wcw_1763</name>
</gene>
<name>D6YSQ9_WADCW</name>
<evidence type="ECO:0000256" key="2">
    <source>
        <dbReference type="SAM" id="SignalP"/>
    </source>
</evidence>
<keyword evidence="4" id="KW-1185">Reference proteome</keyword>
<keyword evidence="2" id="KW-0732">Signal</keyword>
<organism evidence="3 4">
    <name type="scientific">Waddlia chondrophila (strain ATCC VR-1470 / WSU 86-1044)</name>
    <dbReference type="NCBI Taxonomy" id="716544"/>
    <lineage>
        <taxon>Bacteria</taxon>
        <taxon>Pseudomonadati</taxon>
        <taxon>Chlamydiota</taxon>
        <taxon>Chlamydiia</taxon>
        <taxon>Parachlamydiales</taxon>
        <taxon>Waddliaceae</taxon>
        <taxon>Waddlia</taxon>
    </lineage>
</organism>
<dbReference type="AlphaFoldDB" id="D6YSQ9"/>
<evidence type="ECO:0000256" key="1">
    <source>
        <dbReference type="SAM" id="MobiDB-lite"/>
    </source>
</evidence>
<feature type="signal peptide" evidence="2">
    <location>
        <begin position="1"/>
        <end position="20"/>
    </location>
</feature>
<proteinExistence type="predicted"/>
<evidence type="ECO:0000313" key="3">
    <source>
        <dbReference type="EMBL" id="ADI39104.1"/>
    </source>
</evidence>
<feature type="chain" id="PRO_5003091107" evidence="2">
    <location>
        <begin position="21"/>
        <end position="82"/>
    </location>
</feature>
<feature type="region of interest" description="Disordered" evidence="1">
    <location>
        <begin position="57"/>
        <end position="82"/>
    </location>
</feature>
<evidence type="ECO:0000313" key="4">
    <source>
        <dbReference type="Proteomes" id="UP000001505"/>
    </source>
</evidence>
<reference evidence="3 4" key="1">
    <citation type="journal article" date="2010" name="PLoS ONE">
        <title>The Waddlia genome: a window into chlamydial biology.</title>
        <authorList>
            <person name="Bertelli C."/>
            <person name="Collyn F."/>
            <person name="Croxatto A."/>
            <person name="Ruckert C."/>
            <person name="Polkinghorne A."/>
            <person name="Kebbi-Beghdadi C."/>
            <person name="Goesmann A."/>
            <person name="Vaughan L."/>
            <person name="Greub G."/>
        </authorList>
    </citation>
    <scope>NUCLEOTIDE SEQUENCE [LARGE SCALE GENOMIC DNA]</scope>
    <source>
        <strain evidence="4">ATCC VR-1470 / WSU 86-1044</strain>
    </source>
</reference>
<dbReference type="STRING" id="716544.wcw_1763"/>
<dbReference type="HOGENOM" id="CLU_2557434_0_0_0"/>
<accession>D6YSQ9</accession>
<dbReference type="EMBL" id="CP001928">
    <property type="protein sequence ID" value="ADI39104.1"/>
    <property type="molecule type" value="Genomic_DNA"/>
</dbReference>
<dbReference type="KEGG" id="wch:wcw_1763"/>